<feature type="transmembrane region" description="Helical" evidence="8">
    <location>
        <begin position="57"/>
        <end position="76"/>
    </location>
</feature>
<sequence>MENTLTQGTPYKKIIRFTLPLLLGNLIQQLYYTADAYIVSRTLGVEAFAGVSSTSGITSLIIGFAQGLTVGLSILVSKHFGAKDMSKVQTIYVNNMLISLLAAVLLTVMSLFGISTLLNILQTPSDIWHYAHDFLQIIFLGIITSVLFNFFSNTMRALGDSRTPFIYLLIGAVLNIVLDVILVKYTPLGVQGAALATILSQGAAAVLCLMSIRRNYTFLSLKGYKKQINKEIIFSNLKLGLPVAFQASIIALGVIIMQYAVNDMGTVAIAAYAVASRIEGMAVEPLRSFGMAMTTFTAQNYGGNKYKRIIKGVHQCLLISIGMAILLGVIMLFGGKQLTALFVGTSQSEILELSHMFLIIHGSLYVILSFLFVYRFTLQGLGKSSIPTISGVMELVMRIVAAILLVPSFGFIGATIATPLSWIGALIPSAVAYFTASKHLKKQLSSNEVK</sequence>
<keyword evidence="6 8" id="KW-1133">Transmembrane helix</keyword>
<evidence type="ECO:0000256" key="3">
    <source>
        <dbReference type="ARBA" id="ARBA00022448"/>
    </source>
</evidence>
<dbReference type="GO" id="GO:0005886">
    <property type="term" value="C:plasma membrane"/>
    <property type="evidence" value="ECO:0007669"/>
    <property type="project" value="UniProtKB-SubCell"/>
</dbReference>
<evidence type="ECO:0000313" key="9">
    <source>
        <dbReference type="EMBL" id="SEM79890.1"/>
    </source>
</evidence>
<dbReference type="GO" id="GO:0042910">
    <property type="term" value="F:xenobiotic transmembrane transporter activity"/>
    <property type="evidence" value="ECO:0007669"/>
    <property type="project" value="InterPro"/>
</dbReference>
<dbReference type="Proteomes" id="UP000199735">
    <property type="component" value="Unassembled WGS sequence"/>
</dbReference>
<feature type="transmembrane region" description="Helical" evidence="8">
    <location>
        <begin position="395"/>
        <end position="414"/>
    </location>
</feature>
<proteinExistence type="inferred from homology"/>
<evidence type="ECO:0000313" key="10">
    <source>
        <dbReference type="Proteomes" id="UP000199735"/>
    </source>
</evidence>
<evidence type="ECO:0000256" key="2">
    <source>
        <dbReference type="ARBA" id="ARBA00010199"/>
    </source>
</evidence>
<accession>A0AAX2ED80</accession>
<dbReference type="PIRSF" id="PIRSF006603">
    <property type="entry name" value="DinF"/>
    <property type="match status" value="1"/>
</dbReference>
<evidence type="ECO:0000256" key="5">
    <source>
        <dbReference type="ARBA" id="ARBA00022692"/>
    </source>
</evidence>
<feature type="transmembrane region" description="Helical" evidence="8">
    <location>
        <begin position="164"/>
        <end position="183"/>
    </location>
</feature>
<dbReference type="CDD" id="cd13138">
    <property type="entry name" value="MATE_yoeA_like"/>
    <property type="match status" value="1"/>
</dbReference>
<dbReference type="GO" id="GO:0015297">
    <property type="term" value="F:antiporter activity"/>
    <property type="evidence" value="ECO:0007669"/>
    <property type="project" value="InterPro"/>
</dbReference>
<dbReference type="PANTHER" id="PTHR43549">
    <property type="entry name" value="MULTIDRUG RESISTANCE PROTEIN YPNP-RELATED"/>
    <property type="match status" value="1"/>
</dbReference>
<evidence type="ECO:0000256" key="6">
    <source>
        <dbReference type="ARBA" id="ARBA00022989"/>
    </source>
</evidence>
<feature type="transmembrane region" description="Helical" evidence="8">
    <location>
        <begin position="316"/>
        <end position="335"/>
    </location>
</feature>
<evidence type="ECO:0000256" key="8">
    <source>
        <dbReference type="SAM" id="Phobius"/>
    </source>
</evidence>
<evidence type="ECO:0000256" key="1">
    <source>
        <dbReference type="ARBA" id="ARBA00004651"/>
    </source>
</evidence>
<keyword evidence="7 8" id="KW-0472">Membrane</keyword>
<comment type="similarity">
    <text evidence="2">Belongs to the multi antimicrobial extrusion (MATE) (TC 2.A.66.1) family.</text>
</comment>
<dbReference type="PANTHER" id="PTHR43549:SF3">
    <property type="entry name" value="MULTIDRUG RESISTANCE PROTEIN YPNP-RELATED"/>
    <property type="match status" value="1"/>
</dbReference>
<keyword evidence="3" id="KW-0813">Transport</keyword>
<dbReference type="InterPro" id="IPR048279">
    <property type="entry name" value="MdtK-like"/>
</dbReference>
<keyword evidence="4" id="KW-1003">Cell membrane</keyword>
<keyword evidence="5 8" id="KW-0812">Transmembrane</keyword>
<gene>
    <name evidence="9" type="ORF">SAMN04489762_1067</name>
</gene>
<feature type="transmembrane region" description="Helical" evidence="8">
    <location>
        <begin position="233"/>
        <end position="259"/>
    </location>
</feature>
<dbReference type="Pfam" id="PF01554">
    <property type="entry name" value="MatE"/>
    <property type="match status" value="2"/>
</dbReference>
<dbReference type="EMBL" id="FOCD01000001">
    <property type="protein sequence ID" value="SEM79890.1"/>
    <property type="molecule type" value="Genomic_DNA"/>
</dbReference>
<evidence type="ECO:0000256" key="7">
    <source>
        <dbReference type="ARBA" id="ARBA00023136"/>
    </source>
</evidence>
<feature type="transmembrane region" description="Helical" evidence="8">
    <location>
        <begin position="97"/>
        <end position="122"/>
    </location>
</feature>
<dbReference type="InterPro" id="IPR002528">
    <property type="entry name" value="MATE_fam"/>
</dbReference>
<comment type="caution">
    <text evidence="9">The sequence shown here is derived from an EMBL/GenBank/DDBJ whole genome shotgun (WGS) entry which is preliminary data.</text>
</comment>
<protein>
    <submittedName>
        <fullName evidence="9">Efflux protein, MATE family</fullName>
    </submittedName>
</protein>
<dbReference type="InterPro" id="IPR052031">
    <property type="entry name" value="Membrane_Transporter-Flippase"/>
</dbReference>
<organism evidence="9 10">
    <name type="scientific">Terribacillus saccharophilus</name>
    <dbReference type="NCBI Taxonomy" id="361277"/>
    <lineage>
        <taxon>Bacteria</taxon>
        <taxon>Bacillati</taxon>
        <taxon>Bacillota</taxon>
        <taxon>Bacilli</taxon>
        <taxon>Bacillales</taxon>
        <taxon>Bacillaceae</taxon>
        <taxon>Terribacillus</taxon>
    </lineage>
</organism>
<reference evidence="9 10" key="1">
    <citation type="submission" date="2016-10" db="EMBL/GenBank/DDBJ databases">
        <authorList>
            <person name="Varghese N."/>
            <person name="Submissions S."/>
        </authorList>
    </citation>
    <scope>NUCLEOTIDE SEQUENCE [LARGE SCALE GENOMIC DNA]</scope>
    <source>
        <strain evidence="9 10">DSM 21619</strain>
    </source>
</reference>
<feature type="transmembrane region" description="Helical" evidence="8">
    <location>
        <begin position="134"/>
        <end position="152"/>
    </location>
</feature>
<comment type="subcellular location">
    <subcellularLocation>
        <location evidence="1">Cell membrane</location>
        <topology evidence="1">Multi-pass membrane protein</topology>
    </subcellularLocation>
</comment>
<name>A0AAX2ED80_9BACI</name>
<evidence type="ECO:0000256" key="4">
    <source>
        <dbReference type="ARBA" id="ARBA00022475"/>
    </source>
</evidence>
<feature type="transmembrane region" description="Helical" evidence="8">
    <location>
        <begin position="189"/>
        <end position="212"/>
    </location>
</feature>
<dbReference type="RefSeq" id="WP_164493395.1">
    <property type="nucleotide sequence ID" value="NZ_FOCD01000001.1"/>
</dbReference>
<dbReference type="NCBIfam" id="TIGR00797">
    <property type="entry name" value="matE"/>
    <property type="match status" value="1"/>
</dbReference>
<dbReference type="AlphaFoldDB" id="A0AAX2ED80"/>
<feature type="transmembrane region" description="Helical" evidence="8">
    <location>
        <begin position="355"/>
        <end position="374"/>
    </location>
</feature>